<dbReference type="Proteomes" id="UP000249577">
    <property type="component" value="Unassembled WGS sequence"/>
</dbReference>
<dbReference type="EMBL" id="QFPN01000005">
    <property type="protein sequence ID" value="PZQ15066.1"/>
    <property type="molecule type" value="Genomic_DNA"/>
</dbReference>
<proteinExistence type="predicted"/>
<evidence type="ECO:0000313" key="3">
    <source>
        <dbReference type="Proteomes" id="UP000249577"/>
    </source>
</evidence>
<gene>
    <name evidence="2" type="ORF">DI565_11625</name>
</gene>
<keyword evidence="1" id="KW-0732">Signal</keyword>
<dbReference type="AlphaFoldDB" id="A0A2W5KDA8"/>
<name>A0A2W5KDA8_ANCNO</name>
<protein>
    <recommendedName>
        <fullName evidence="4">Lipoprotein</fullName>
    </recommendedName>
</protein>
<evidence type="ECO:0000256" key="1">
    <source>
        <dbReference type="SAM" id="SignalP"/>
    </source>
</evidence>
<organism evidence="2 3">
    <name type="scientific">Ancylobacter novellus</name>
    <name type="common">Thiobacillus novellus</name>
    <dbReference type="NCBI Taxonomy" id="921"/>
    <lineage>
        <taxon>Bacteria</taxon>
        <taxon>Pseudomonadati</taxon>
        <taxon>Pseudomonadota</taxon>
        <taxon>Alphaproteobacteria</taxon>
        <taxon>Hyphomicrobiales</taxon>
        <taxon>Xanthobacteraceae</taxon>
        <taxon>Ancylobacter</taxon>
    </lineage>
</organism>
<feature type="chain" id="PRO_5015979078" description="Lipoprotein" evidence="1">
    <location>
        <begin position="17"/>
        <end position="130"/>
    </location>
</feature>
<sequence length="130" mass="13256">MLMTAALLAAASPACAASADYTTGLTPLASGREALVTIGSICRGDAKYVATFTRGQAGAVLKRVRGSVARRDAATFALVWQGDTPDDVVLHLTVTCRGDVAPDALVSVYVRDAVTHAPLATVAVQEGAGL</sequence>
<evidence type="ECO:0008006" key="4">
    <source>
        <dbReference type="Google" id="ProtNLM"/>
    </source>
</evidence>
<accession>A0A2W5KDA8</accession>
<feature type="signal peptide" evidence="1">
    <location>
        <begin position="1"/>
        <end position="16"/>
    </location>
</feature>
<comment type="caution">
    <text evidence="2">The sequence shown here is derived from an EMBL/GenBank/DDBJ whole genome shotgun (WGS) entry which is preliminary data.</text>
</comment>
<reference evidence="2 3" key="1">
    <citation type="submission" date="2017-08" db="EMBL/GenBank/DDBJ databases">
        <title>Infants hospitalized years apart are colonized by the same room-sourced microbial strains.</title>
        <authorList>
            <person name="Brooks B."/>
            <person name="Olm M.R."/>
            <person name="Firek B.A."/>
            <person name="Baker R."/>
            <person name="Thomas B.C."/>
            <person name="Morowitz M.J."/>
            <person name="Banfield J.F."/>
        </authorList>
    </citation>
    <scope>NUCLEOTIDE SEQUENCE [LARGE SCALE GENOMIC DNA]</scope>
    <source>
        <strain evidence="2">S2_005_003_R2_43</strain>
    </source>
</reference>
<evidence type="ECO:0000313" key="2">
    <source>
        <dbReference type="EMBL" id="PZQ15066.1"/>
    </source>
</evidence>